<proteinExistence type="predicted"/>
<dbReference type="RefSeq" id="WP_185796958.1">
    <property type="nucleotide sequence ID" value="NZ_JACLQD010000002.1"/>
</dbReference>
<protein>
    <submittedName>
        <fullName evidence="2">DUF2927 domain-containing protein</fullName>
    </submittedName>
</protein>
<evidence type="ECO:0000256" key="1">
    <source>
        <dbReference type="SAM" id="SignalP"/>
    </source>
</evidence>
<accession>A0A842I7K0</accession>
<dbReference type="InterPro" id="IPR021323">
    <property type="entry name" value="DUF2927"/>
</dbReference>
<keyword evidence="3" id="KW-1185">Reference proteome</keyword>
<dbReference type="InterPro" id="IPR011990">
    <property type="entry name" value="TPR-like_helical_dom_sf"/>
</dbReference>
<sequence>MHKQPHFRALSRTLPFLALFLGACAPMPVAEVTMNRGAPASDAARVVVQGFPGRAGTPPEIGNAEIAQDILDLQFAMESGRPLPVLSRFEGPITIALTGDVPPTAQTDLERVIHRFRAEAGLDVRQAKAGTRASITMDFQPRSALNKVVPSAACFVVPRVSSFKEYLSNRTAPETDWTTVRQREHVAIFAPSDTTPQEVRDCLHEEVAQAMGPLNDLYRLPDSVFNDDNFHTVLTGFDMLVLRAHYDPALRVGMTRSEVAARLPAILSRLNPRGDAIHRAGDTSATPRAWEAAVAAALGARGSQSGRTEAAAQMLRIARAQGWQDGRMAFSLFAYGRTQVRSDFSAALAAFERAGEIYRSLPGGEIQAAHVDMQLAAFAIGQGQPERALDLTRRAMPVVTAAENASLLATLHLIRAQAYAKLGRKAEADAARLDSLVWARYGFGSDAQVRARMDEIAGLAARAVKG</sequence>
<dbReference type="Gene3D" id="1.25.40.10">
    <property type="entry name" value="Tetratricopeptide repeat domain"/>
    <property type="match status" value="1"/>
</dbReference>
<keyword evidence="1" id="KW-0732">Signal</keyword>
<reference evidence="2 3" key="1">
    <citation type="journal article" date="2017" name="Int. J. Syst. Evol. Microbiol.">
        <title>Gemmobacter straminiformis sp. nov., isolated from an artificial fountain.</title>
        <authorList>
            <person name="Kang J.Y."/>
            <person name="Kim M.J."/>
            <person name="Chun J."/>
            <person name="Son K.P."/>
            <person name="Jahng K.Y."/>
        </authorList>
    </citation>
    <scope>NUCLEOTIDE SEQUENCE [LARGE SCALE GENOMIC DNA]</scope>
    <source>
        <strain evidence="2 3">CAM-8</strain>
    </source>
</reference>
<dbReference type="PROSITE" id="PS51257">
    <property type="entry name" value="PROKAR_LIPOPROTEIN"/>
    <property type="match status" value="1"/>
</dbReference>
<dbReference type="SUPFAM" id="SSF48452">
    <property type="entry name" value="TPR-like"/>
    <property type="match status" value="1"/>
</dbReference>
<gene>
    <name evidence="2" type="ORF">H7F16_07490</name>
</gene>
<dbReference type="Pfam" id="PF11150">
    <property type="entry name" value="DUF2927"/>
    <property type="match status" value="1"/>
</dbReference>
<comment type="caution">
    <text evidence="2">The sequence shown here is derived from an EMBL/GenBank/DDBJ whole genome shotgun (WGS) entry which is preliminary data.</text>
</comment>
<name>A0A842I7K0_9RHOB</name>
<dbReference type="EMBL" id="JACLQD010000002">
    <property type="protein sequence ID" value="MBC2835347.1"/>
    <property type="molecule type" value="Genomic_DNA"/>
</dbReference>
<evidence type="ECO:0000313" key="3">
    <source>
        <dbReference type="Proteomes" id="UP000555411"/>
    </source>
</evidence>
<feature type="chain" id="PRO_5032323871" evidence="1">
    <location>
        <begin position="26"/>
        <end position="466"/>
    </location>
</feature>
<organism evidence="2 3">
    <name type="scientific">Paragemmobacter straminiformis</name>
    <dbReference type="NCBI Taxonomy" id="2045119"/>
    <lineage>
        <taxon>Bacteria</taxon>
        <taxon>Pseudomonadati</taxon>
        <taxon>Pseudomonadota</taxon>
        <taxon>Alphaproteobacteria</taxon>
        <taxon>Rhodobacterales</taxon>
        <taxon>Paracoccaceae</taxon>
        <taxon>Paragemmobacter</taxon>
    </lineage>
</organism>
<dbReference type="Proteomes" id="UP000555411">
    <property type="component" value="Unassembled WGS sequence"/>
</dbReference>
<feature type="signal peptide" evidence="1">
    <location>
        <begin position="1"/>
        <end position="25"/>
    </location>
</feature>
<dbReference type="AlphaFoldDB" id="A0A842I7K0"/>
<evidence type="ECO:0000313" key="2">
    <source>
        <dbReference type="EMBL" id="MBC2835347.1"/>
    </source>
</evidence>